<evidence type="ECO:0000313" key="2">
    <source>
        <dbReference type="Proteomes" id="UP000075663"/>
    </source>
</evidence>
<dbReference type="EMBL" id="LRPB01000012">
    <property type="protein sequence ID" value="KYG84774.1"/>
    <property type="molecule type" value="Genomic_DNA"/>
</dbReference>
<evidence type="ECO:0000313" key="1">
    <source>
        <dbReference type="EMBL" id="KYG84774.1"/>
    </source>
</evidence>
<gene>
    <name evidence="1" type="ORF">AWW67_01635</name>
</gene>
<dbReference type="Proteomes" id="UP000075663">
    <property type="component" value="Unassembled WGS sequence"/>
</dbReference>
<accession>A0A150Y1H3</accession>
<protein>
    <submittedName>
        <fullName evidence="1">Uncharacterized protein</fullName>
    </submittedName>
</protein>
<proteinExistence type="predicted"/>
<name>A0A150Y1H3_9BACT</name>
<comment type="caution">
    <text evidence="1">The sequence shown here is derived from an EMBL/GenBank/DDBJ whole genome shotgun (WGS) entry which is preliminary data.</text>
</comment>
<dbReference type="STRING" id="1914963.AWW67_01635"/>
<reference evidence="1 2" key="1">
    <citation type="submission" date="2016-01" db="EMBL/GenBank/DDBJ databases">
        <title>Genome sequencing of Roseivirga seohaensis SW-152.</title>
        <authorList>
            <person name="Selvaratnam C."/>
            <person name="Thevarajoo S."/>
            <person name="Goh K.M."/>
            <person name="Ee R."/>
            <person name="Chan K.-G."/>
            <person name="Chong C.S."/>
        </authorList>
    </citation>
    <scope>NUCLEOTIDE SEQUENCE [LARGE SCALE GENOMIC DNA]</scope>
    <source>
        <strain evidence="1 2">SW-152</strain>
    </source>
</reference>
<organism evidence="1 2">
    <name type="scientific">Roseivirga seohaensis</name>
    <dbReference type="NCBI Taxonomy" id="1914963"/>
    <lineage>
        <taxon>Bacteria</taxon>
        <taxon>Pseudomonadati</taxon>
        <taxon>Bacteroidota</taxon>
        <taxon>Cytophagia</taxon>
        <taxon>Cytophagales</taxon>
        <taxon>Roseivirgaceae</taxon>
        <taxon>Roseivirga</taxon>
    </lineage>
</organism>
<dbReference type="AlphaFoldDB" id="A0A150Y1H3"/>
<sequence length="64" mass="7352">MENIKTTDFSPTKVTVSKNNILNKFLFQNIISSLSINSSSFRIFHGLILFVQTLKFLKFELISP</sequence>